<name>A0ABU6HLQ8_9RHOB</name>
<dbReference type="Gene3D" id="3.40.50.10600">
    <property type="entry name" value="SpoIIaa-like domains"/>
    <property type="match status" value="1"/>
</dbReference>
<dbReference type="InterPro" id="IPR021866">
    <property type="entry name" value="SpoIIAA-like"/>
</dbReference>
<dbReference type="InterPro" id="IPR036513">
    <property type="entry name" value="STAS_dom_sf"/>
</dbReference>
<proteinExistence type="predicted"/>
<sequence length="123" mass="13587">MFTQFQTDYPDVLAFDAKGKISADDYKTTLIPALEVAAQDHGKVGILIRFGPEFEGYTLSGLAEDAVFGLEHFNSFSRIAVVTDIGWIRKGMEVFAHLMPMPVKLFDAEDVMPALAWLKDTGA</sequence>
<accession>A0ABU6HLQ8</accession>
<reference evidence="1 2" key="1">
    <citation type="submission" date="2024-01" db="EMBL/GenBank/DDBJ databases">
        <title>Mesobacterium rodlantinim sp. nov., isolated from shallow sea hydrothermal systems off Kueishantao Island.</title>
        <authorList>
            <person name="Su Z."/>
            <person name="Tang K."/>
        </authorList>
    </citation>
    <scope>NUCLEOTIDE SEQUENCE [LARGE SCALE GENOMIC DNA]</scope>
    <source>
        <strain evidence="1 2">TK19101</strain>
    </source>
</reference>
<evidence type="ECO:0000313" key="2">
    <source>
        <dbReference type="Proteomes" id="UP001348149"/>
    </source>
</evidence>
<dbReference type="EMBL" id="JAYLLH010000055">
    <property type="protein sequence ID" value="MEC3863387.1"/>
    <property type="molecule type" value="Genomic_DNA"/>
</dbReference>
<dbReference type="InterPro" id="IPR038396">
    <property type="entry name" value="SpoIIAA-like_sf"/>
</dbReference>
<dbReference type="Pfam" id="PF11964">
    <property type="entry name" value="SpoIIAA-like"/>
    <property type="match status" value="1"/>
</dbReference>
<keyword evidence="2" id="KW-1185">Reference proteome</keyword>
<evidence type="ECO:0000313" key="1">
    <source>
        <dbReference type="EMBL" id="MEC3863387.1"/>
    </source>
</evidence>
<organism evidence="1 2">
    <name type="scientific">Mesobacterium hydrothermale</name>
    <dbReference type="NCBI Taxonomy" id="3111907"/>
    <lineage>
        <taxon>Bacteria</taxon>
        <taxon>Pseudomonadati</taxon>
        <taxon>Pseudomonadota</taxon>
        <taxon>Alphaproteobacteria</taxon>
        <taxon>Rhodobacterales</taxon>
        <taxon>Roseobacteraceae</taxon>
        <taxon>Mesobacterium</taxon>
    </lineage>
</organism>
<gene>
    <name evidence="1" type="ORF">VK792_19025</name>
</gene>
<dbReference type="Proteomes" id="UP001348149">
    <property type="component" value="Unassembled WGS sequence"/>
</dbReference>
<comment type="caution">
    <text evidence="1">The sequence shown here is derived from an EMBL/GenBank/DDBJ whole genome shotgun (WGS) entry which is preliminary data.</text>
</comment>
<protein>
    <submittedName>
        <fullName evidence="1">STAS/SEC14 domain-containing protein</fullName>
    </submittedName>
</protein>
<dbReference type="SUPFAM" id="SSF52091">
    <property type="entry name" value="SpoIIaa-like"/>
    <property type="match status" value="1"/>
</dbReference>
<dbReference type="RefSeq" id="WP_326299471.1">
    <property type="nucleotide sequence ID" value="NZ_JAYLLH010000055.1"/>
</dbReference>